<dbReference type="Proteomes" id="UP001185092">
    <property type="component" value="Unassembled WGS sequence"/>
</dbReference>
<organism evidence="1 2">
    <name type="scientific">Aureibacter tunicatorum</name>
    <dbReference type="NCBI Taxonomy" id="866807"/>
    <lineage>
        <taxon>Bacteria</taxon>
        <taxon>Pseudomonadati</taxon>
        <taxon>Bacteroidota</taxon>
        <taxon>Cytophagia</taxon>
        <taxon>Cytophagales</taxon>
        <taxon>Persicobacteraceae</taxon>
        <taxon>Aureibacter</taxon>
    </lineage>
</organism>
<name>A0AAE4BP28_9BACT</name>
<protein>
    <submittedName>
        <fullName evidence="1">Uncharacterized protein</fullName>
    </submittedName>
</protein>
<evidence type="ECO:0000313" key="2">
    <source>
        <dbReference type="Proteomes" id="UP001185092"/>
    </source>
</evidence>
<dbReference type="EMBL" id="JAVDQD010000001">
    <property type="protein sequence ID" value="MDR6237489.1"/>
    <property type="molecule type" value="Genomic_DNA"/>
</dbReference>
<dbReference type="AlphaFoldDB" id="A0AAE4BP28"/>
<sequence>MALELFAQSDKILEKSKTGNSVKLKKYLKS</sequence>
<evidence type="ECO:0000313" key="1">
    <source>
        <dbReference type="EMBL" id="MDR6237489.1"/>
    </source>
</evidence>
<proteinExistence type="predicted"/>
<comment type="caution">
    <text evidence="1">The sequence shown here is derived from an EMBL/GenBank/DDBJ whole genome shotgun (WGS) entry which is preliminary data.</text>
</comment>
<keyword evidence="2" id="KW-1185">Reference proteome</keyword>
<accession>A0AAE4BP28</accession>
<gene>
    <name evidence="1" type="ORF">HNQ88_000465</name>
</gene>
<reference evidence="1" key="1">
    <citation type="submission" date="2023-07" db="EMBL/GenBank/DDBJ databases">
        <title>Genomic Encyclopedia of Type Strains, Phase IV (KMG-IV): sequencing the most valuable type-strain genomes for metagenomic binning, comparative biology and taxonomic classification.</title>
        <authorList>
            <person name="Goeker M."/>
        </authorList>
    </citation>
    <scope>NUCLEOTIDE SEQUENCE</scope>
    <source>
        <strain evidence="1">DSM 26174</strain>
    </source>
</reference>